<dbReference type="GO" id="GO:0007165">
    <property type="term" value="P:signal transduction"/>
    <property type="evidence" value="ECO:0007669"/>
    <property type="project" value="TreeGrafter"/>
</dbReference>
<dbReference type="InterPro" id="IPR011489">
    <property type="entry name" value="EMI_domain"/>
</dbReference>
<dbReference type="Pfam" id="PF14670">
    <property type="entry name" value="FXa_inhibition"/>
    <property type="match status" value="5"/>
</dbReference>
<dbReference type="SUPFAM" id="SSF57184">
    <property type="entry name" value="Growth factor receptor domain"/>
    <property type="match status" value="2"/>
</dbReference>
<dbReference type="InterPro" id="IPR000742">
    <property type="entry name" value="EGF"/>
</dbReference>
<organism evidence="4 5">
    <name type="scientific">Trichonephila inaurata madagascariensis</name>
    <dbReference type="NCBI Taxonomy" id="2747483"/>
    <lineage>
        <taxon>Eukaryota</taxon>
        <taxon>Metazoa</taxon>
        <taxon>Ecdysozoa</taxon>
        <taxon>Arthropoda</taxon>
        <taxon>Chelicerata</taxon>
        <taxon>Arachnida</taxon>
        <taxon>Araneae</taxon>
        <taxon>Araneomorphae</taxon>
        <taxon>Entelegynae</taxon>
        <taxon>Araneoidea</taxon>
        <taxon>Nephilidae</taxon>
        <taxon>Trichonephila</taxon>
        <taxon>Trichonephila inaurata</taxon>
    </lineage>
</organism>
<dbReference type="EMBL" id="BMAV01016827">
    <property type="protein sequence ID" value="GFY67952.1"/>
    <property type="molecule type" value="Genomic_DNA"/>
</dbReference>
<evidence type="ECO:0000313" key="5">
    <source>
        <dbReference type="Proteomes" id="UP000886998"/>
    </source>
</evidence>
<dbReference type="InterPro" id="IPR052071">
    <property type="entry name" value="SCUB_EGF-like_domain"/>
</dbReference>
<dbReference type="SMART" id="SM00181">
    <property type="entry name" value="EGF"/>
    <property type="match status" value="7"/>
</dbReference>
<reference evidence="4" key="1">
    <citation type="submission" date="2020-08" db="EMBL/GenBank/DDBJ databases">
        <title>Multicomponent nature underlies the extraordinary mechanical properties of spider dragline silk.</title>
        <authorList>
            <person name="Kono N."/>
            <person name="Nakamura H."/>
            <person name="Mori M."/>
            <person name="Yoshida Y."/>
            <person name="Ohtoshi R."/>
            <person name="Malay A.D."/>
            <person name="Moran D.A.P."/>
            <person name="Tomita M."/>
            <person name="Numata K."/>
            <person name="Arakawa K."/>
        </authorList>
    </citation>
    <scope>NUCLEOTIDE SEQUENCE</scope>
</reference>
<dbReference type="InterPro" id="IPR009030">
    <property type="entry name" value="Growth_fac_rcpt_cys_sf"/>
</dbReference>
<evidence type="ECO:0000259" key="3">
    <source>
        <dbReference type="PROSITE" id="PS51041"/>
    </source>
</evidence>
<dbReference type="GO" id="GO:0009986">
    <property type="term" value="C:cell surface"/>
    <property type="evidence" value="ECO:0007669"/>
    <property type="project" value="TreeGrafter"/>
</dbReference>
<dbReference type="Gene3D" id="2.10.25.10">
    <property type="entry name" value="Laminin"/>
    <property type="match status" value="7"/>
</dbReference>
<gene>
    <name evidence="4" type="primary">MEGF6_4</name>
    <name evidence="4" type="ORF">TNIN_305361</name>
</gene>
<dbReference type="Proteomes" id="UP000886998">
    <property type="component" value="Unassembled WGS sequence"/>
</dbReference>
<dbReference type="OrthoDB" id="409374at2759"/>
<evidence type="ECO:0000313" key="4">
    <source>
        <dbReference type="EMBL" id="GFY67952.1"/>
    </source>
</evidence>
<dbReference type="PANTHER" id="PTHR24046:SF7">
    <property type="entry name" value="CUB DOMAIN-CONTAINING PROTEIN"/>
    <property type="match status" value="1"/>
</dbReference>
<evidence type="ECO:0000256" key="2">
    <source>
        <dbReference type="ARBA" id="ARBA00023157"/>
    </source>
</evidence>
<dbReference type="SUPFAM" id="SSF57196">
    <property type="entry name" value="EGF/Laminin"/>
    <property type="match status" value="2"/>
</dbReference>
<proteinExistence type="predicted"/>
<keyword evidence="1" id="KW-0732">Signal</keyword>
<keyword evidence="2" id="KW-1015">Disulfide bond</keyword>
<name>A0A8X6YC15_9ARAC</name>
<feature type="domain" description="EMI" evidence="3">
    <location>
        <begin position="104"/>
        <end position="185"/>
    </location>
</feature>
<protein>
    <submittedName>
        <fullName evidence="4">Multiple epidermal growth factor-like domains protein 6</fullName>
    </submittedName>
</protein>
<dbReference type="AlphaFoldDB" id="A0A8X6YC15"/>
<dbReference type="PROSITE" id="PS51041">
    <property type="entry name" value="EMI"/>
    <property type="match status" value="1"/>
</dbReference>
<keyword evidence="5" id="KW-1185">Reference proteome</keyword>
<accession>A0A8X6YC15</accession>
<comment type="caution">
    <text evidence="4">The sequence shown here is derived from an EMBL/GenBank/DDBJ whole genome shotgun (WGS) entry which is preliminary data.</text>
</comment>
<dbReference type="PANTHER" id="PTHR24046">
    <property type="entry name" value="SIGNAL PEPTIDE, CUB AND EGF-LIKE DOMAIN-CONTAINING"/>
    <property type="match status" value="1"/>
</dbReference>
<sequence>MTIRVQKKMLSIGTFGVKFVKWVEREREEELPLGACSFDPEVCCGAMRKSIALSSANIPNTQRVFMAALIDVCSRALNSSIISASHLGKLSRTQFRVKVLKTFEPNVCTYNVMSMVKVRKPCLRAYTKIERVRKANCPYSEEWCVDYKPRTIYYTGYSHKLEPRYVTVHRCCEGCFPIDEHGCPHKECLTELTEVCEDTGIQYCSCDERLPEPPHCPFPGQDPCSQDNGGCDHYCHAHQGAVNCTCAPGFVLQKDGRSCREENPCSKDNGGCSHYCHYENRTLSCQCAEGFQLAHDRRTCKEKNPCDDGNGGCQHSCSYEQGQLRCYCASGFDLRPDGKTCRERNPCDEDNGGCEHYCSYKNKKVHCRCAPGYSLLPDKRSCTEINPCKNENGGCEHKCNFVDKKLSCDCEPDFVLQPDGRSCKEINPCETKNGGCQQKCLYVDKRVTCECEADFTLQPDGRSCKENNPCESGNGGCQQKCFFKDRRVTCGCKAGFELLPDGRNCRVSAKLLLQERCSITKLDGIE</sequence>
<dbReference type="GO" id="GO:0005615">
    <property type="term" value="C:extracellular space"/>
    <property type="evidence" value="ECO:0007669"/>
    <property type="project" value="TreeGrafter"/>
</dbReference>
<evidence type="ECO:0000256" key="1">
    <source>
        <dbReference type="ARBA" id="ARBA00022729"/>
    </source>
</evidence>